<dbReference type="GO" id="GO:0051607">
    <property type="term" value="P:defense response to virus"/>
    <property type="evidence" value="ECO:0007669"/>
    <property type="project" value="UniProtKB-UniRule"/>
</dbReference>
<dbReference type="NCBIfam" id="TIGR03640">
    <property type="entry name" value="cas1_DVULG"/>
    <property type="match status" value="1"/>
</dbReference>
<keyword evidence="2 10" id="KW-0479">Metal-binding</keyword>
<dbReference type="GO" id="GO:0016787">
    <property type="term" value="F:hydrolase activity"/>
    <property type="evidence" value="ECO:0007669"/>
    <property type="project" value="UniProtKB-KW"/>
</dbReference>
<dbReference type="InterPro" id="IPR042211">
    <property type="entry name" value="CRISPR-assoc_Cas1_N"/>
</dbReference>
<dbReference type="EMBL" id="CP060696">
    <property type="protein sequence ID" value="QNO17195.1"/>
    <property type="molecule type" value="Genomic_DNA"/>
</dbReference>
<name>A0A7G9WET3_9FIRM</name>
<dbReference type="Gene3D" id="3.100.10.20">
    <property type="entry name" value="CRISPR-associated endonuclease Cas1, N-terminal domain"/>
    <property type="match status" value="1"/>
</dbReference>
<keyword evidence="5 10" id="KW-0460">Magnesium</keyword>
<dbReference type="HAMAP" id="MF_01470">
    <property type="entry name" value="Cas1"/>
    <property type="match status" value="1"/>
</dbReference>
<evidence type="ECO:0000256" key="9">
    <source>
        <dbReference type="ARBA" id="ARBA00038592"/>
    </source>
</evidence>
<dbReference type="GO" id="GO:0004520">
    <property type="term" value="F:DNA endonuclease activity"/>
    <property type="evidence" value="ECO:0007669"/>
    <property type="project" value="InterPro"/>
</dbReference>
<keyword evidence="6 10" id="KW-0051">Antiviral defense</keyword>
<comment type="subunit">
    <text evidence="9 10">Homodimer, forms a heterotetramer with a Cas2 homodimer.</text>
</comment>
<dbReference type="GO" id="GO:0046872">
    <property type="term" value="F:metal ion binding"/>
    <property type="evidence" value="ECO:0007669"/>
    <property type="project" value="UniProtKB-UniRule"/>
</dbReference>
<feature type="binding site" evidence="10">
    <location>
        <position position="166"/>
    </location>
    <ligand>
        <name>Mn(2+)</name>
        <dbReference type="ChEBI" id="CHEBI:29035"/>
    </ligand>
</feature>
<dbReference type="Pfam" id="PF01867">
    <property type="entry name" value="Cas_Cas1"/>
    <property type="match status" value="1"/>
</dbReference>
<evidence type="ECO:0000256" key="1">
    <source>
        <dbReference type="ARBA" id="ARBA00022722"/>
    </source>
</evidence>
<dbReference type="GO" id="GO:0043571">
    <property type="term" value="P:maintenance of CRISPR repeat elements"/>
    <property type="evidence" value="ECO:0007669"/>
    <property type="project" value="UniProtKB-UniRule"/>
</dbReference>
<evidence type="ECO:0000256" key="10">
    <source>
        <dbReference type="HAMAP-Rule" id="MF_01470"/>
    </source>
</evidence>
<sequence>MKRLLNTLFVLSENSYLSLQDENVIVHAEDGTRKPLPLLGLENIFCFSYKGASPALAGECAKRGIGLTFLTPAGRFLARVSGRSQGNVLLRKMQYRISDSPVESCETAKYFIFGKLYNSRWCLERTARDHEMRVDAEALKNASRFLAETAKQVLTVTDGDSLRGLEGEAATRYFGVFDQMIINQKEQFQFTVRSRRPPLDRVNAMLSFGYRLLASDCAAALESVGLDSYVGFLHRDRPGRESLALDLMEELRSVLVDRLVVTMINTRAINGKQFDESENGAVLLNDSGRKAFLQAWQTHKREEIKHPYLQDKIQWGLVPYVQALLLARYLRGDLDAYPPFLWK</sequence>
<evidence type="ECO:0000256" key="8">
    <source>
        <dbReference type="ARBA" id="ARBA00023211"/>
    </source>
</evidence>
<keyword evidence="1 10" id="KW-0540">Nuclease</keyword>
<dbReference type="AlphaFoldDB" id="A0A7G9WET3"/>
<evidence type="ECO:0000313" key="11">
    <source>
        <dbReference type="EMBL" id="QNO17195.1"/>
    </source>
</evidence>
<dbReference type="InterPro" id="IPR002729">
    <property type="entry name" value="CRISPR-assoc_Cas1"/>
</dbReference>
<dbReference type="PANTHER" id="PTHR34353:SF2">
    <property type="entry name" value="CRISPR-ASSOCIATED ENDONUCLEASE CAS1 1"/>
    <property type="match status" value="1"/>
</dbReference>
<organism evidence="11 12">
    <name type="scientific">Caproicibacterium amylolyticum</name>
    <dbReference type="NCBI Taxonomy" id="2766537"/>
    <lineage>
        <taxon>Bacteria</taxon>
        <taxon>Bacillati</taxon>
        <taxon>Bacillota</taxon>
        <taxon>Clostridia</taxon>
        <taxon>Eubacteriales</taxon>
        <taxon>Oscillospiraceae</taxon>
        <taxon>Caproicibacterium</taxon>
    </lineage>
</organism>
<gene>
    <name evidence="11" type="primary">cas1c</name>
    <name evidence="10" type="synonym">cas1</name>
    <name evidence="11" type="ORF">H6X83_09550</name>
</gene>
<evidence type="ECO:0000256" key="4">
    <source>
        <dbReference type="ARBA" id="ARBA00022801"/>
    </source>
</evidence>
<dbReference type="RefSeq" id="WP_212506264.1">
    <property type="nucleotide sequence ID" value="NZ_CP060696.1"/>
</dbReference>
<keyword evidence="3 10" id="KW-0255">Endonuclease</keyword>
<evidence type="ECO:0000256" key="6">
    <source>
        <dbReference type="ARBA" id="ARBA00023118"/>
    </source>
</evidence>
<evidence type="ECO:0000256" key="5">
    <source>
        <dbReference type="ARBA" id="ARBA00022842"/>
    </source>
</evidence>
<dbReference type="GO" id="GO:0003677">
    <property type="term" value="F:DNA binding"/>
    <property type="evidence" value="ECO:0007669"/>
    <property type="project" value="UniProtKB-KW"/>
</dbReference>
<dbReference type="InterPro" id="IPR019856">
    <property type="entry name" value="CRISPR-assoc_Cas1_DVULG"/>
</dbReference>
<dbReference type="Proteomes" id="UP000516046">
    <property type="component" value="Chromosome"/>
</dbReference>
<dbReference type="KEGG" id="caml:H6X83_09550"/>
<comment type="cofactor">
    <cofactor evidence="10">
        <name>Mg(2+)</name>
        <dbReference type="ChEBI" id="CHEBI:18420"/>
    </cofactor>
    <cofactor evidence="10">
        <name>Mn(2+)</name>
        <dbReference type="ChEBI" id="CHEBI:29035"/>
    </cofactor>
</comment>
<dbReference type="InterPro" id="IPR042206">
    <property type="entry name" value="CRISPR-assoc_Cas1_C"/>
</dbReference>
<evidence type="ECO:0000256" key="3">
    <source>
        <dbReference type="ARBA" id="ARBA00022759"/>
    </source>
</evidence>
<dbReference type="EC" id="3.1.-.-" evidence="10"/>
<reference evidence="11 12" key="1">
    <citation type="submission" date="2020-08" db="EMBL/GenBank/DDBJ databases">
        <authorList>
            <person name="Ren C."/>
            <person name="Gu Y."/>
            <person name="Xu Y."/>
        </authorList>
    </citation>
    <scope>NUCLEOTIDE SEQUENCE [LARGE SCALE GENOMIC DNA]</scope>
    <source>
        <strain evidence="11 12">LBM18003</strain>
    </source>
</reference>
<accession>A0A7G9WET3</accession>
<keyword evidence="7 10" id="KW-0238">DNA-binding</keyword>
<dbReference type="Gene3D" id="1.20.120.920">
    <property type="entry name" value="CRISPR-associated endonuclease Cas1, C-terminal domain"/>
    <property type="match status" value="1"/>
</dbReference>
<proteinExistence type="inferred from homology"/>
<protein>
    <recommendedName>
        <fullName evidence="10">CRISPR-associated endonuclease Cas1</fullName>
        <ecNumber evidence="10">3.1.-.-</ecNumber>
    </recommendedName>
</protein>
<keyword evidence="4 10" id="KW-0378">Hydrolase</keyword>
<dbReference type="InterPro" id="IPR050646">
    <property type="entry name" value="Cas1"/>
</dbReference>
<dbReference type="NCBIfam" id="TIGR00287">
    <property type="entry name" value="cas1"/>
    <property type="match status" value="1"/>
</dbReference>
<evidence type="ECO:0000313" key="12">
    <source>
        <dbReference type="Proteomes" id="UP000516046"/>
    </source>
</evidence>
<feature type="binding site" evidence="10">
    <location>
        <position position="249"/>
    </location>
    <ligand>
        <name>Mn(2+)</name>
        <dbReference type="ChEBI" id="CHEBI:29035"/>
    </ligand>
</feature>
<evidence type="ECO:0000256" key="2">
    <source>
        <dbReference type="ARBA" id="ARBA00022723"/>
    </source>
</evidence>
<comment type="function">
    <text evidence="10">CRISPR (clustered regularly interspaced short palindromic repeat), is an adaptive immune system that provides protection against mobile genetic elements (viruses, transposable elements and conjugative plasmids). CRISPR clusters contain spacers, sequences complementary to antecedent mobile elements, and target invading nucleic acids. CRISPR clusters are transcribed and processed into CRISPR RNA (crRNA). Acts as a dsDNA endonuclease. Involved in the integration of spacer DNA into the CRISPR cassette.</text>
</comment>
<feature type="binding site" evidence="10">
    <location>
        <position position="234"/>
    </location>
    <ligand>
        <name>Mn(2+)</name>
        <dbReference type="ChEBI" id="CHEBI:29035"/>
    </ligand>
</feature>
<keyword evidence="8 10" id="KW-0464">Manganese</keyword>
<comment type="similarity">
    <text evidence="10">Belongs to the CRISPR-associated endonuclease Cas1 family.</text>
</comment>
<evidence type="ECO:0000256" key="7">
    <source>
        <dbReference type="ARBA" id="ARBA00023125"/>
    </source>
</evidence>
<dbReference type="PANTHER" id="PTHR34353">
    <property type="entry name" value="CRISPR-ASSOCIATED ENDONUCLEASE CAS1 1"/>
    <property type="match status" value="1"/>
</dbReference>
<keyword evidence="12" id="KW-1185">Reference proteome</keyword>